<dbReference type="Proteomes" id="UP000429555">
    <property type="component" value="Unassembled WGS sequence"/>
</dbReference>
<evidence type="ECO:0000313" key="3">
    <source>
        <dbReference type="Proteomes" id="UP000429555"/>
    </source>
</evidence>
<sequence>MTEQDVARNDWEAALAAEQTLVMVVELGLLSDESRLRLFTEHTVWPLLLQPGVTHLGNEGPALIELNGQPYANYIQLHEQLTRSARHGWLSSRLDIIELQKHLGDALACRNIDGETLLIRSYAHNVLPILHARHEQPWHTWLFGPIVQWWLPTSQGWQPLQGLAQSEVPPYHPIELDQPLVDALGIDPHAQALVTELQANAPEIFVSECHGERLNQAGQALSQAREAGLTRQSDQYFYALYSLLGGKPINQNPNWPEILQRVEQGGQPLAQIQVELDEDSQG</sequence>
<reference evidence="2 3" key="1">
    <citation type="submission" date="2019-11" db="EMBL/GenBank/DDBJ databases">
        <title>Pseudomonas flavidum sp. nov., isolated from Baiyang Lake.</title>
        <authorList>
            <person name="Zhao Y."/>
        </authorList>
    </citation>
    <scope>NUCLEOTIDE SEQUENCE [LARGE SCALE GENOMIC DNA]</scope>
    <source>
        <strain evidence="3">R-22-3 w-18</strain>
    </source>
</reference>
<accession>A0A6I4KV23</accession>
<dbReference type="InterPro" id="IPR025391">
    <property type="entry name" value="DUF4123"/>
</dbReference>
<dbReference type="AlphaFoldDB" id="A0A6I4KV23"/>
<gene>
    <name evidence="2" type="ORF">GJV18_03450</name>
</gene>
<evidence type="ECO:0000313" key="2">
    <source>
        <dbReference type="EMBL" id="MVW74366.1"/>
    </source>
</evidence>
<comment type="caution">
    <text evidence="2">The sequence shown here is derived from an EMBL/GenBank/DDBJ whole genome shotgun (WGS) entry which is preliminary data.</text>
</comment>
<dbReference type="Pfam" id="PF13503">
    <property type="entry name" value="DUF4123"/>
    <property type="match status" value="1"/>
</dbReference>
<dbReference type="RefSeq" id="WP_160343324.1">
    <property type="nucleotide sequence ID" value="NZ_WKJZ01000001.1"/>
</dbReference>
<keyword evidence="3" id="KW-1185">Reference proteome</keyword>
<evidence type="ECO:0000259" key="1">
    <source>
        <dbReference type="Pfam" id="PF13503"/>
    </source>
</evidence>
<name>A0A6I4KV23_9PSED</name>
<dbReference type="EMBL" id="WKJZ01000001">
    <property type="protein sequence ID" value="MVW74366.1"/>
    <property type="molecule type" value="Genomic_DNA"/>
</dbReference>
<protein>
    <submittedName>
        <fullName evidence="2">DUF4123 domain-containing protein</fullName>
    </submittedName>
</protein>
<feature type="domain" description="DUF4123" evidence="1">
    <location>
        <begin position="38"/>
        <end position="134"/>
    </location>
</feature>
<proteinExistence type="predicted"/>
<organism evidence="2 3">
    <name type="scientific">Pseudomonas xionganensis</name>
    <dbReference type="NCBI Taxonomy" id="2654845"/>
    <lineage>
        <taxon>Bacteria</taxon>
        <taxon>Pseudomonadati</taxon>
        <taxon>Pseudomonadota</taxon>
        <taxon>Gammaproteobacteria</taxon>
        <taxon>Pseudomonadales</taxon>
        <taxon>Pseudomonadaceae</taxon>
        <taxon>Pseudomonas</taxon>
    </lineage>
</organism>